<dbReference type="EMBL" id="MDYL01000003">
    <property type="protein sequence ID" value="OQD76801.1"/>
    <property type="molecule type" value="Genomic_DNA"/>
</dbReference>
<proteinExistence type="predicted"/>
<evidence type="ECO:0000256" key="1">
    <source>
        <dbReference type="SAM" id="SignalP"/>
    </source>
</evidence>
<dbReference type="STRING" id="69771.A0A1V6PIJ3"/>
<organism evidence="2 3">
    <name type="scientific">Penicillium decumbens</name>
    <dbReference type="NCBI Taxonomy" id="69771"/>
    <lineage>
        <taxon>Eukaryota</taxon>
        <taxon>Fungi</taxon>
        <taxon>Dikarya</taxon>
        <taxon>Ascomycota</taxon>
        <taxon>Pezizomycotina</taxon>
        <taxon>Eurotiomycetes</taxon>
        <taxon>Eurotiomycetidae</taxon>
        <taxon>Eurotiales</taxon>
        <taxon>Aspergillaceae</taxon>
        <taxon>Penicillium</taxon>
    </lineage>
</organism>
<accession>A0A1V6PIJ3</accession>
<protein>
    <recommendedName>
        <fullName evidence="4">Extracellular membrane protein CFEM domain-containing protein</fullName>
    </recommendedName>
</protein>
<feature type="chain" id="PRO_5012302911" description="Extracellular membrane protein CFEM domain-containing protein" evidence="1">
    <location>
        <begin position="22"/>
        <end position="165"/>
    </location>
</feature>
<evidence type="ECO:0000313" key="3">
    <source>
        <dbReference type="Proteomes" id="UP000191522"/>
    </source>
</evidence>
<sequence>MPSISSLLLPLTLFLATTAAATCPNNWLENTFGGDSKCCYGNMLVEDTDAYCCVYDMTSPKETSVSTTSSFDDSWSTAGDCFARIPFTASDYSAQVSSASSKILAATTTIATNEATSTTASSTSSSTSGMGLSSTASTSNAAMPIATAQEMVLGGAAVVVGLFML</sequence>
<reference evidence="3" key="1">
    <citation type="journal article" date="2017" name="Nat. Microbiol.">
        <title>Global analysis of biosynthetic gene clusters reveals vast potential of secondary metabolite production in Penicillium species.</title>
        <authorList>
            <person name="Nielsen J.C."/>
            <person name="Grijseels S."/>
            <person name="Prigent S."/>
            <person name="Ji B."/>
            <person name="Dainat J."/>
            <person name="Nielsen K.F."/>
            <person name="Frisvad J.C."/>
            <person name="Workman M."/>
            <person name="Nielsen J."/>
        </authorList>
    </citation>
    <scope>NUCLEOTIDE SEQUENCE [LARGE SCALE GENOMIC DNA]</scope>
    <source>
        <strain evidence="3">IBT 11843</strain>
    </source>
</reference>
<evidence type="ECO:0008006" key="4">
    <source>
        <dbReference type="Google" id="ProtNLM"/>
    </source>
</evidence>
<keyword evidence="3" id="KW-1185">Reference proteome</keyword>
<gene>
    <name evidence="2" type="ORF">PENDEC_c003G01679</name>
</gene>
<dbReference type="OrthoDB" id="4368991at2759"/>
<comment type="caution">
    <text evidence="2">The sequence shown here is derived from an EMBL/GenBank/DDBJ whole genome shotgun (WGS) entry which is preliminary data.</text>
</comment>
<feature type="signal peptide" evidence="1">
    <location>
        <begin position="1"/>
        <end position="21"/>
    </location>
</feature>
<dbReference type="OMA" id="DEEGAYC"/>
<name>A0A1V6PIJ3_PENDC</name>
<dbReference type="Proteomes" id="UP000191522">
    <property type="component" value="Unassembled WGS sequence"/>
</dbReference>
<keyword evidence="1" id="KW-0732">Signal</keyword>
<dbReference type="AlphaFoldDB" id="A0A1V6PIJ3"/>
<evidence type="ECO:0000313" key="2">
    <source>
        <dbReference type="EMBL" id="OQD76801.1"/>
    </source>
</evidence>